<dbReference type="Gene3D" id="3.90.25.10">
    <property type="entry name" value="UDP-galactose 4-epimerase, domain 1"/>
    <property type="match status" value="1"/>
</dbReference>
<evidence type="ECO:0000259" key="3">
    <source>
        <dbReference type="Pfam" id="PF05368"/>
    </source>
</evidence>
<dbReference type="InterPro" id="IPR036291">
    <property type="entry name" value="NAD(P)-bd_dom_sf"/>
</dbReference>
<dbReference type="OrthoDB" id="9974981at2759"/>
<dbReference type="InterPro" id="IPR008030">
    <property type="entry name" value="NmrA-like"/>
</dbReference>
<dbReference type="PANTHER" id="PTHR47706:SF9">
    <property type="entry name" value="NMRA-LIKE DOMAIN-CONTAINING PROTEIN-RELATED"/>
    <property type="match status" value="1"/>
</dbReference>
<dbReference type="PANTHER" id="PTHR47706">
    <property type="entry name" value="NMRA-LIKE FAMILY PROTEIN"/>
    <property type="match status" value="1"/>
</dbReference>
<dbReference type="InterPro" id="IPR051609">
    <property type="entry name" value="NmrA/Isoflavone_reductase-like"/>
</dbReference>
<sequence>MSGLQNVAIAGVVVKELLASGFNITALQRPASTATFPDGVNVKRVIHDSFDSWTMALEGQDAVISFLVPPATDYQNLAAEAAVAAKVKRFIPSEWSMDTTILGDTTFGKLLSDKTSTHDNLYKLSTQNEFFSWTGISTGLWFDWGLEHLSLSFDKSTRTAEIADSGVEKFQTSNLGFVAKVVAAVLNNPTQTCDKYIPMASFNISQVEILALAEKALGEKWTAKPYKVSDAQRAAKDALAKGDLDAAFYPLLHGRLLRDGAGLALQHGQNFATGVLELRCD</sequence>
<dbReference type="Gene3D" id="3.40.50.720">
    <property type="entry name" value="NAD(P)-binding Rossmann-like Domain"/>
    <property type="match status" value="1"/>
</dbReference>
<evidence type="ECO:0000313" key="4">
    <source>
        <dbReference type="EMBL" id="KAF4463679.1"/>
    </source>
</evidence>
<organism evidence="4 5">
    <name type="scientific">Fusarium albosuccineum</name>
    <dbReference type="NCBI Taxonomy" id="1237068"/>
    <lineage>
        <taxon>Eukaryota</taxon>
        <taxon>Fungi</taxon>
        <taxon>Dikarya</taxon>
        <taxon>Ascomycota</taxon>
        <taxon>Pezizomycotina</taxon>
        <taxon>Sordariomycetes</taxon>
        <taxon>Hypocreomycetidae</taxon>
        <taxon>Hypocreales</taxon>
        <taxon>Nectriaceae</taxon>
        <taxon>Fusarium</taxon>
        <taxon>Fusarium decemcellulare species complex</taxon>
    </lineage>
</organism>
<dbReference type="Proteomes" id="UP000554235">
    <property type="component" value="Unassembled WGS sequence"/>
</dbReference>
<feature type="domain" description="NmrA-like" evidence="3">
    <location>
        <begin position="9"/>
        <end position="222"/>
    </location>
</feature>
<name>A0A8H4P5V9_9HYPO</name>
<keyword evidence="5" id="KW-1185">Reference proteome</keyword>
<evidence type="ECO:0000313" key="5">
    <source>
        <dbReference type="Proteomes" id="UP000554235"/>
    </source>
</evidence>
<protein>
    <recommendedName>
        <fullName evidence="3">NmrA-like domain-containing protein</fullName>
    </recommendedName>
</protein>
<gene>
    <name evidence="4" type="ORF">FALBO_9493</name>
</gene>
<dbReference type="EMBL" id="JAADYS010001324">
    <property type="protein sequence ID" value="KAF4463679.1"/>
    <property type="molecule type" value="Genomic_DNA"/>
</dbReference>
<reference evidence="4 5" key="1">
    <citation type="submission" date="2020-01" db="EMBL/GenBank/DDBJ databases">
        <title>Identification and distribution of gene clusters putatively required for synthesis of sphingolipid metabolism inhibitors in phylogenetically diverse species of the filamentous fungus Fusarium.</title>
        <authorList>
            <person name="Kim H.-S."/>
            <person name="Busman M."/>
            <person name="Brown D.W."/>
            <person name="Divon H."/>
            <person name="Uhlig S."/>
            <person name="Proctor R.H."/>
        </authorList>
    </citation>
    <scope>NUCLEOTIDE SEQUENCE [LARGE SCALE GENOMIC DNA]</scope>
    <source>
        <strain evidence="4 5">NRRL 20459</strain>
    </source>
</reference>
<dbReference type="Pfam" id="PF05368">
    <property type="entry name" value="NmrA"/>
    <property type="match status" value="1"/>
</dbReference>
<dbReference type="SUPFAM" id="SSF51735">
    <property type="entry name" value="NAD(P)-binding Rossmann-fold domains"/>
    <property type="match status" value="1"/>
</dbReference>
<dbReference type="AlphaFoldDB" id="A0A8H4P5V9"/>
<comment type="caution">
    <text evidence="4">The sequence shown here is derived from an EMBL/GenBank/DDBJ whole genome shotgun (WGS) entry which is preliminary data.</text>
</comment>
<proteinExistence type="predicted"/>
<keyword evidence="2" id="KW-0560">Oxidoreductase</keyword>
<evidence type="ECO:0000256" key="2">
    <source>
        <dbReference type="ARBA" id="ARBA00023002"/>
    </source>
</evidence>
<dbReference type="GO" id="GO:0016491">
    <property type="term" value="F:oxidoreductase activity"/>
    <property type="evidence" value="ECO:0007669"/>
    <property type="project" value="UniProtKB-KW"/>
</dbReference>
<keyword evidence="1" id="KW-0521">NADP</keyword>
<accession>A0A8H4P5V9</accession>
<evidence type="ECO:0000256" key="1">
    <source>
        <dbReference type="ARBA" id="ARBA00022857"/>
    </source>
</evidence>